<dbReference type="GO" id="GO:0016874">
    <property type="term" value="F:ligase activity"/>
    <property type="evidence" value="ECO:0007669"/>
    <property type="project" value="UniProtKB-KW"/>
</dbReference>
<dbReference type="RefSeq" id="WP_073586201.1">
    <property type="nucleotide sequence ID" value="NZ_AP024897.1"/>
</dbReference>
<protein>
    <submittedName>
        <fullName evidence="2">Glutamyl-tRNA(Gln) amidotransferase subunit A</fullName>
        <ecNumber evidence="2">6.3.5.-</ecNumber>
    </submittedName>
</protein>
<name>A0A1M7Z277_9VIBR</name>
<accession>A0A1M7Z277</accession>
<dbReference type="Gene3D" id="3.90.1300.10">
    <property type="entry name" value="Amidase signature (AS) domain"/>
    <property type="match status" value="1"/>
</dbReference>
<sequence length="684" mass="75213">MQKTFQLEEATIEELQEALSNGVITSVELTTLYLNRIDYYDHHGLRLNSIPLINADALKQAQAMDELRRQGTLLGPIHGIPFTVKDSYMVKGMTVANGSPALAGLTAREDSFVVAALRAAGGILIGKTNMPPMAAGGMQRGLYGRAESPYNGDYLPAAWFSGSSNGSGTSTAANFAVFGMAEETVSSGRSPASNNGLVAYTPSWGVLSVRGNWPLFPVRDVVVPHTRTVADLTAVLDVIMRDDPITTCDFWRDQKVVTLPESSACRPKDFSALTQRGALRGKRIGVPKMYTGKAEHDPVPIRPSIQALWQRAAADLRALGAEVVETGFPLMEQYHQDPIHLQPFVEQGLLPPGWMEQEWNHLAPNAIEAFLRYVGDENYPGWADIDPDTVFPNPVGSVDERRGHENARYRENIAVIRQGYQPPESLPGFSEALVALNHIREVQFEQWLKTQNLDLLAFPANCDIGQANADTNETAYDHAWQNGNFFSNTNHMMRHLGIPSVSVCMGMMEDTKMPVNLTLMGPGYSDNELIRCAYDYEQSTQHRIAAPRTPPLPAERFEYDPASCIVPARRPAKAVQLSISDSLFEGRRFRLTGQCDPACVLRLFINGHEINGHPINSHEVRLLRQGHQWEVTTLLAPLFKASHGIPETLHIIVLAKTSQGAAVAVEKTVSVPGLYSGKASSIRS</sequence>
<dbReference type="Proteomes" id="UP000184600">
    <property type="component" value="Unassembled WGS sequence"/>
</dbReference>
<organism evidence="2 3">
    <name type="scientific">Vibrio quintilis</name>
    <dbReference type="NCBI Taxonomy" id="1117707"/>
    <lineage>
        <taxon>Bacteria</taxon>
        <taxon>Pseudomonadati</taxon>
        <taxon>Pseudomonadota</taxon>
        <taxon>Gammaproteobacteria</taxon>
        <taxon>Vibrionales</taxon>
        <taxon>Vibrionaceae</taxon>
        <taxon>Vibrio</taxon>
    </lineage>
</organism>
<feature type="domain" description="Amidase" evidence="1">
    <location>
        <begin position="28"/>
        <end position="334"/>
    </location>
</feature>
<proteinExistence type="predicted"/>
<keyword evidence="3" id="KW-1185">Reference proteome</keyword>
<dbReference type="SUPFAM" id="SSF75304">
    <property type="entry name" value="Amidase signature (AS) enzymes"/>
    <property type="match status" value="1"/>
</dbReference>
<dbReference type="EC" id="6.3.5.-" evidence="2"/>
<keyword evidence="2" id="KW-0436">Ligase</keyword>
<evidence type="ECO:0000313" key="3">
    <source>
        <dbReference type="Proteomes" id="UP000184600"/>
    </source>
</evidence>
<dbReference type="AlphaFoldDB" id="A0A1M7Z277"/>
<evidence type="ECO:0000313" key="2">
    <source>
        <dbReference type="EMBL" id="SHO58756.1"/>
    </source>
</evidence>
<evidence type="ECO:0000259" key="1">
    <source>
        <dbReference type="Pfam" id="PF01425"/>
    </source>
</evidence>
<dbReference type="InterPro" id="IPR023631">
    <property type="entry name" value="Amidase_dom"/>
</dbReference>
<keyword evidence="2" id="KW-0808">Transferase</keyword>
<dbReference type="OrthoDB" id="8872210at2"/>
<dbReference type="Pfam" id="PF01425">
    <property type="entry name" value="Amidase"/>
    <property type="match status" value="1"/>
</dbReference>
<dbReference type="PANTHER" id="PTHR42678">
    <property type="entry name" value="AMIDASE"/>
    <property type="match status" value="1"/>
</dbReference>
<reference evidence="3" key="1">
    <citation type="submission" date="2016-12" db="EMBL/GenBank/DDBJ databases">
        <authorList>
            <person name="Rodrigo-Torres L."/>
            <person name="Arahal R.D."/>
            <person name="Lucena T."/>
        </authorList>
    </citation>
    <scope>NUCLEOTIDE SEQUENCE [LARGE SCALE GENOMIC DNA]</scope>
</reference>
<dbReference type="GO" id="GO:0016740">
    <property type="term" value="F:transferase activity"/>
    <property type="evidence" value="ECO:0007669"/>
    <property type="project" value="UniProtKB-KW"/>
</dbReference>
<dbReference type="STRING" id="1117707.VQ7734_04528"/>
<dbReference type="EMBL" id="FRFG01000078">
    <property type="protein sequence ID" value="SHO58756.1"/>
    <property type="molecule type" value="Genomic_DNA"/>
</dbReference>
<dbReference type="PANTHER" id="PTHR42678:SF11">
    <property type="entry name" value="AMIDASE FAMILY PROTEIN"/>
    <property type="match status" value="1"/>
</dbReference>
<gene>
    <name evidence="2" type="primary">gatA</name>
    <name evidence="2" type="ORF">VQ7734_04528</name>
</gene>
<dbReference type="NCBIfam" id="NF005127">
    <property type="entry name" value="PRK06565.1"/>
    <property type="match status" value="1"/>
</dbReference>
<dbReference type="InterPro" id="IPR036928">
    <property type="entry name" value="AS_sf"/>
</dbReference>